<keyword evidence="2" id="KW-1185">Reference proteome</keyword>
<evidence type="ECO:0000313" key="2">
    <source>
        <dbReference type="Proteomes" id="UP000054279"/>
    </source>
</evidence>
<accession>A0A0C9U191</accession>
<dbReference type="EMBL" id="KN837951">
    <property type="protein sequence ID" value="KIJ22777.1"/>
    <property type="molecule type" value="Genomic_DNA"/>
</dbReference>
<name>A0A0C9U191_SPHS4</name>
<organism evidence="1 2">
    <name type="scientific">Sphaerobolus stellatus (strain SS14)</name>
    <dbReference type="NCBI Taxonomy" id="990650"/>
    <lineage>
        <taxon>Eukaryota</taxon>
        <taxon>Fungi</taxon>
        <taxon>Dikarya</taxon>
        <taxon>Basidiomycota</taxon>
        <taxon>Agaricomycotina</taxon>
        <taxon>Agaricomycetes</taxon>
        <taxon>Phallomycetidae</taxon>
        <taxon>Geastrales</taxon>
        <taxon>Sphaerobolaceae</taxon>
        <taxon>Sphaerobolus</taxon>
    </lineage>
</organism>
<dbReference type="HOGENOM" id="CLU_2374156_0_0_1"/>
<dbReference type="AlphaFoldDB" id="A0A0C9U191"/>
<dbReference type="Proteomes" id="UP000054279">
    <property type="component" value="Unassembled WGS sequence"/>
</dbReference>
<evidence type="ECO:0000313" key="1">
    <source>
        <dbReference type="EMBL" id="KIJ22777.1"/>
    </source>
</evidence>
<sequence length="96" mass="11085">MMDLIDGNDRKVRGLCDAVHRYINIRSDNGHADRSAEATTEICYVELPADMRARTFAHAYRSVKRLDAAIAILYSETANELHRRQRPTKRWKIAAR</sequence>
<proteinExistence type="predicted"/>
<protein>
    <submittedName>
        <fullName evidence="1">Uncharacterized protein</fullName>
    </submittedName>
</protein>
<reference evidence="1 2" key="1">
    <citation type="submission" date="2014-06" db="EMBL/GenBank/DDBJ databases">
        <title>Evolutionary Origins and Diversification of the Mycorrhizal Mutualists.</title>
        <authorList>
            <consortium name="DOE Joint Genome Institute"/>
            <consortium name="Mycorrhizal Genomics Consortium"/>
            <person name="Kohler A."/>
            <person name="Kuo A."/>
            <person name="Nagy L.G."/>
            <person name="Floudas D."/>
            <person name="Copeland A."/>
            <person name="Barry K.W."/>
            <person name="Cichocki N."/>
            <person name="Veneault-Fourrey C."/>
            <person name="LaButti K."/>
            <person name="Lindquist E.A."/>
            <person name="Lipzen A."/>
            <person name="Lundell T."/>
            <person name="Morin E."/>
            <person name="Murat C."/>
            <person name="Riley R."/>
            <person name="Ohm R."/>
            <person name="Sun H."/>
            <person name="Tunlid A."/>
            <person name="Henrissat B."/>
            <person name="Grigoriev I.V."/>
            <person name="Hibbett D.S."/>
            <person name="Martin F."/>
        </authorList>
    </citation>
    <scope>NUCLEOTIDE SEQUENCE [LARGE SCALE GENOMIC DNA]</scope>
    <source>
        <strain evidence="1 2">SS14</strain>
    </source>
</reference>
<gene>
    <name evidence="1" type="ORF">M422DRAFT_39931</name>
</gene>